<dbReference type="PROSITE" id="PS51257">
    <property type="entry name" value="PROKAR_LIPOPROTEIN"/>
    <property type="match status" value="1"/>
</dbReference>
<protein>
    <submittedName>
        <fullName evidence="2">Uncharacterized protein</fullName>
    </submittedName>
</protein>
<evidence type="ECO:0000313" key="3">
    <source>
        <dbReference type="Proteomes" id="UP000821837"/>
    </source>
</evidence>
<keyword evidence="1" id="KW-0732">Signal</keyword>
<reference evidence="2" key="1">
    <citation type="journal article" date="2020" name="Cell">
        <title>Large-Scale Comparative Analyses of Tick Genomes Elucidate Their Genetic Diversity and Vector Capacities.</title>
        <authorList>
            <consortium name="Tick Genome and Microbiome Consortium (TIGMIC)"/>
            <person name="Jia N."/>
            <person name="Wang J."/>
            <person name="Shi W."/>
            <person name="Du L."/>
            <person name="Sun Y."/>
            <person name="Zhan W."/>
            <person name="Jiang J.F."/>
            <person name="Wang Q."/>
            <person name="Zhang B."/>
            <person name="Ji P."/>
            <person name="Bell-Sakyi L."/>
            <person name="Cui X.M."/>
            <person name="Yuan T.T."/>
            <person name="Jiang B.G."/>
            <person name="Yang W.F."/>
            <person name="Lam T.T."/>
            <person name="Chang Q.C."/>
            <person name="Ding S.J."/>
            <person name="Wang X.J."/>
            <person name="Zhu J.G."/>
            <person name="Ruan X.D."/>
            <person name="Zhao L."/>
            <person name="Wei J.T."/>
            <person name="Ye R.Z."/>
            <person name="Que T.C."/>
            <person name="Du C.H."/>
            <person name="Zhou Y.H."/>
            <person name="Cheng J.X."/>
            <person name="Dai P.F."/>
            <person name="Guo W.B."/>
            <person name="Han X.H."/>
            <person name="Huang E.J."/>
            <person name="Li L.F."/>
            <person name="Wei W."/>
            <person name="Gao Y.C."/>
            <person name="Liu J.Z."/>
            <person name="Shao H.Z."/>
            <person name="Wang X."/>
            <person name="Wang C.C."/>
            <person name="Yang T.C."/>
            <person name="Huo Q.B."/>
            <person name="Li W."/>
            <person name="Chen H.Y."/>
            <person name="Chen S.E."/>
            <person name="Zhou L.G."/>
            <person name="Ni X.B."/>
            <person name="Tian J.H."/>
            <person name="Sheng Y."/>
            <person name="Liu T."/>
            <person name="Pan Y.S."/>
            <person name="Xia L.Y."/>
            <person name="Li J."/>
            <person name="Zhao F."/>
            <person name="Cao W.C."/>
        </authorList>
    </citation>
    <scope>NUCLEOTIDE SEQUENCE</scope>
    <source>
        <strain evidence="2">Rsan-2018</strain>
    </source>
</reference>
<reference evidence="2" key="2">
    <citation type="submission" date="2021-09" db="EMBL/GenBank/DDBJ databases">
        <authorList>
            <person name="Jia N."/>
            <person name="Wang J."/>
            <person name="Shi W."/>
            <person name="Du L."/>
            <person name="Sun Y."/>
            <person name="Zhan W."/>
            <person name="Jiang J."/>
            <person name="Wang Q."/>
            <person name="Zhang B."/>
            <person name="Ji P."/>
            <person name="Sakyi L.B."/>
            <person name="Cui X."/>
            <person name="Yuan T."/>
            <person name="Jiang B."/>
            <person name="Yang W."/>
            <person name="Lam T.T.-Y."/>
            <person name="Chang Q."/>
            <person name="Ding S."/>
            <person name="Wang X."/>
            <person name="Zhu J."/>
            <person name="Ruan X."/>
            <person name="Zhao L."/>
            <person name="Wei J."/>
            <person name="Que T."/>
            <person name="Du C."/>
            <person name="Cheng J."/>
            <person name="Dai P."/>
            <person name="Han X."/>
            <person name="Huang E."/>
            <person name="Gao Y."/>
            <person name="Liu J."/>
            <person name="Shao H."/>
            <person name="Ye R."/>
            <person name="Li L."/>
            <person name="Wei W."/>
            <person name="Wang X."/>
            <person name="Wang C."/>
            <person name="Huo Q."/>
            <person name="Li W."/>
            <person name="Guo W."/>
            <person name="Chen H."/>
            <person name="Chen S."/>
            <person name="Zhou L."/>
            <person name="Zhou L."/>
            <person name="Ni X."/>
            <person name="Tian J."/>
            <person name="Zhou Y."/>
            <person name="Sheng Y."/>
            <person name="Liu T."/>
            <person name="Pan Y."/>
            <person name="Xia L."/>
            <person name="Li J."/>
            <person name="Zhao F."/>
            <person name="Cao W."/>
        </authorList>
    </citation>
    <scope>NUCLEOTIDE SEQUENCE</scope>
    <source>
        <strain evidence="2">Rsan-2018</strain>
        <tissue evidence="2">Larvae</tissue>
    </source>
</reference>
<comment type="caution">
    <text evidence="2">The sequence shown here is derived from an EMBL/GenBank/DDBJ whole genome shotgun (WGS) entry which is preliminary data.</text>
</comment>
<evidence type="ECO:0000313" key="2">
    <source>
        <dbReference type="EMBL" id="KAH7961536.1"/>
    </source>
</evidence>
<accession>A0A9D4PZC6</accession>
<dbReference type="Proteomes" id="UP000821837">
    <property type="component" value="Chromosome 3"/>
</dbReference>
<sequence length="137" mass="13537">MIEIGNKVSFDCFVVVAALLSCVLDVSQAAPFLGYGLGGLGPGVAVGSGGSSGAPVAVASSPVSIVSEAKSTNVGPVYSGPYGYVPRVAYAAPVHVVGYHAPYVAAPGLVHAVGLGVDRYGYGVHTVGVGYGAGYHI</sequence>
<gene>
    <name evidence="2" type="ORF">HPB52_009910</name>
</gene>
<dbReference type="EMBL" id="JABSTV010001249">
    <property type="protein sequence ID" value="KAH7961536.1"/>
    <property type="molecule type" value="Genomic_DNA"/>
</dbReference>
<organism evidence="2 3">
    <name type="scientific">Rhipicephalus sanguineus</name>
    <name type="common">Brown dog tick</name>
    <name type="synonym">Ixodes sanguineus</name>
    <dbReference type="NCBI Taxonomy" id="34632"/>
    <lineage>
        <taxon>Eukaryota</taxon>
        <taxon>Metazoa</taxon>
        <taxon>Ecdysozoa</taxon>
        <taxon>Arthropoda</taxon>
        <taxon>Chelicerata</taxon>
        <taxon>Arachnida</taxon>
        <taxon>Acari</taxon>
        <taxon>Parasitiformes</taxon>
        <taxon>Ixodida</taxon>
        <taxon>Ixodoidea</taxon>
        <taxon>Ixodidae</taxon>
        <taxon>Rhipicephalinae</taxon>
        <taxon>Rhipicephalus</taxon>
        <taxon>Rhipicephalus</taxon>
    </lineage>
</organism>
<evidence type="ECO:0000256" key="1">
    <source>
        <dbReference type="SAM" id="SignalP"/>
    </source>
</evidence>
<feature type="signal peptide" evidence="1">
    <location>
        <begin position="1"/>
        <end position="29"/>
    </location>
</feature>
<feature type="chain" id="PRO_5038477389" evidence="1">
    <location>
        <begin position="30"/>
        <end position="137"/>
    </location>
</feature>
<dbReference type="AlphaFoldDB" id="A0A9D4PZC6"/>
<name>A0A9D4PZC6_RHISA</name>
<keyword evidence="3" id="KW-1185">Reference proteome</keyword>
<proteinExistence type="predicted"/>